<keyword evidence="4" id="KW-1185">Reference proteome</keyword>
<protein>
    <submittedName>
        <fullName evidence="3">DUF1769-domain-containing protein</fullName>
    </submittedName>
</protein>
<name>A0A166LJG9_9AGAM</name>
<feature type="compositionally biased region" description="Low complexity" evidence="1">
    <location>
        <begin position="289"/>
        <end position="298"/>
    </location>
</feature>
<dbReference type="AlphaFoldDB" id="A0A166LJG9"/>
<feature type="compositionally biased region" description="Acidic residues" evidence="1">
    <location>
        <begin position="269"/>
        <end position="286"/>
    </location>
</feature>
<evidence type="ECO:0000313" key="3">
    <source>
        <dbReference type="EMBL" id="KZP23021.1"/>
    </source>
</evidence>
<reference evidence="3 4" key="1">
    <citation type="journal article" date="2016" name="Mol. Biol. Evol.">
        <title>Comparative Genomics of Early-Diverging Mushroom-Forming Fungi Provides Insights into the Origins of Lignocellulose Decay Capabilities.</title>
        <authorList>
            <person name="Nagy L.G."/>
            <person name="Riley R."/>
            <person name="Tritt A."/>
            <person name="Adam C."/>
            <person name="Daum C."/>
            <person name="Floudas D."/>
            <person name="Sun H."/>
            <person name="Yadav J.S."/>
            <person name="Pangilinan J."/>
            <person name="Larsson K.H."/>
            <person name="Matsuura K."/>
            <person name="Barry K."/>
            <person name="Labutti K."/>
            <person name="Kuo R."/>
            <person name="Ohm R.A."/>
            <person name="Bhattacharya S.S."/>
            <person name="Shirouzu T."/>
            <person name="Yoshinaga Y."/>
            <person name="Martin F.M."/>
            <person name="Grigoriev I.V."/>
            <person name="Hibbett D.S."/>
        </authorList>
    </citation>
    <scope>NUCLEOTIDE SEQUENCE [LARGE SCALE GENOMIC DNA]</scope>
    <source>
        <strain evidence="3 4">CBS 109695</strain>
    </source>
</reference>
<gene>
    <name evidence="3" type="ORF">FIBSPDRAFT_858965</name>
</gene>
<proteinExistence type="predicted"/>
<feature type="domain" description="Domain of unknown function at the cortex 1" evidence="2">
    <location>
        <begin position="3"/>
        <end position="266"/>
    </location>
</feature>
<evidence type="ECO:0000259" key="2">
    <source>
        <dbReference type="Pfam" id="PF08588"/>
    </source>
</evidence>
<evidence type="ECO:0000256" key="1">
    <source>
        <dbReference type="SAM" id="MobiDB-lite"/>
    </source>
</evidence>
<dbReference type="InterPro" id="IPR013897">
    <property type="entry name" value="Duc1"/>
</dbReference>
<dbReference type="Proteomes" id="UP000076532">
    <property type="component" value="Unassembled WGS sequence"/>
</dbReference>
<sequence length="298" mass="32626">MPRLRVLAGATPTSLEDITDHVNASTPIRIATPHFDGAIAVNIKGFPDPSGRVRDSAYFEQADRQGVTWSIQTQGRFLQDLSADDVLFGNTFDRPLNLPWGFGPAIKFMSYMDPTLEHDLHSQTKPWALSPLISTMPYFAHRPLPSESKSDLPPFPPETPITDDLAHLPVDAKDIHTPAQRRAYFADPAHRKTVVFGPSDVLTTDFAYGYLAFSPALALVLPPSAGGFHFDLGQYWDGQPVRFVCCERPGTKGEVGRVFWCVSIELAEDGEEDEDRDEVGDGEGGEGEGVNADADGVD</sequence>
<evidence type="ECO:0000313" key="4">
    <source>
        <dbReference type="Proteomes" id="UP000076532"/>
    </source>
</evidence>
<feature type="region of interest" description="Disordered" evidence="1">
    <location>
        <begin position="269"/>
        <end position="298"/>
    </location>
</feature>
<dbReference type="Pfam" id="PF08588">
    <property type="entry name" value="Duc1"/>
    <property type="match status" value="1"/>
</dbReference>
<dbReference type="PANTHER" id="PTHR34826">
    <property type="entry name" value="UPF0590 PROTEIN C409.17C"/>
    <property type="match status" value="1"/>
</dbReference>
<organism evidence="3 4">
    <name type="scientific">Athelia psychrophila</name>
    <dbReference type="NCBI Taxonomy" id="1759441"/>
    <lineage>
        <taxon>Eukaryota</taxon>
        <taxon>Fungi</taxon>
        <taxon>Dikarya</taxon>
        <taxon>Basidiomycota</taxon>
        <taxon>Agaricomycotina</taxon>
        <taxon>Agaricomycetes</taxon>
        <taxon>Agaricomycetidae</taxon>
        <taxon>Atheliales</taxon>
        <taxon>Atheliaceae</taxon>
        <taxon>Athelia</taxon>
    </lineage>
</organism>
<dbReference type="EMBL" id="KV417535">
    <property type="protein sequence ID" value="KZP23021.1"/>
    <property type="molecule type" value="Genomic_DNA"/>
</dbReference>
<dbReference type="PANTHER" id="PTHR34826:SF2">
    <property type="entry name" value="UPF0590 PROTEIN C409.17C"/>
    <property type="match status" value="1"/>
</dbReference>
<accession>A0A166LJG9</accession>
<dbReference type="OrthoDB" id="2119945at2759"/>